<sequence>MGIDLKNRGRTKKHGRRALVSENPYLRLAVKLYQFLARRTNSDFNKVILKRLMAPRRLRAPLSLSKLSMRMRKEENKTAVVVGSIVDDPRTLEIPKMSVCALRFSETARKRIVAAGGECLTFDQLALKAPTGSHCVLLRGSILRETDKHFGPAPGTPHSHTKPYVRSKGRKFEMARGRRKSRGYKN</sequence>
<feature type="compositionally biased region" description="Basic residues" evidence="4">
    <location>
        <begin position="159"/>
        <end position="169"/>
    </location>
</feature>
<evidence type="ECO:0000313" key="7">
    <source>
        <dbReference type="Proteomes" id="UP000018050"/>
    </source>
</evidence>
<dbReference type="OrthoDB" id="6353017at2759"/>
<dbReference type="GO" id="GO:0022625">
    <property type="term" value="C:cytosolic large ribosomal subunit"/>
    <property type="evidence" value="ECO:0007669"/>
    <property type="project" value="TreeGrafter"/>
</dbReference>
<reference evidence="6" key="2">
    <citation type="submission" date="2013-10" db="EMBL/GenBank/DDBJ databases">
        <authorList>
            <person name="Aslett M."/>
        </authorList>
    </citation>
    <scope>NUCLEOTIDE SEQUENCE [LARGE SCALE GENOMIC DNA]</scope>
    <source>
        <strain evidence="6">Houghton</strain>
    </source>
</reference>
<keyword evidence="3" id="KW-0687">Ribonucleoprotein</keyword>
<protein>
    <submittedName>
        <fullName evidence="6">60S ribosomal protein L18, putative</fullName>
    </submittedName>
</protein>
<dbReference type="Pfam" id="PF17135">
    <property type="entry name" value="Ribosomal_L18"/>
    <property type="match status" value="1"/>
</dbReference>
<feature type="compositionally biased region" description="Basic residues" evidence="4">
    <location>
        <begin position="177"/>
        <end position="186"/>
    </location>
</feature>
<evidence type="ECO:0000256" key="2">
    <source>
        <dbReference type="ARBA" id="ARBA00022980"/>
    </source>
</evidence>
<organism evidence="6 7">
    <name type="scientific">Eimeria acervulina</name>
    <name type="common">Coccidian parasite</name>
    <dbReference type="NCBI Taxonomy" id="5801"/>
    <lineage>
        <taxon>Eukaryota</taxon>
        <taxon>Sar</taxon>
        <taxon>Alveolata</taxon>
        <taxon>Apicomplexa</taxon>
        <taxon>Conoidasida</taxon>
        <taxon>Coccidia</taxon>
        <taxon>Eucoccidiorida</taxon>
        <taxon>Eimeriorina</taxon>
        <taxon>Eimeriidae</taxon>
        <taxon>Eimeria</taxon>
    </lineage>
</organism>
<evidence type="ECO:0000259" key="5">
    <source>
        <dbReference type="Pfam" id="PF17135"/>
    </source>
</evidence>
<comment type="similarity">
    <text evidence="1">Belongs to the eukaryotic ribosomal protein eL18 family.</text>
</comment>
<dbReference type="SUPFAM" id="SSF52080">
    <property type="entry name" value="Ribosomal proteins L15p and L18e"/>
    <property type="match status" value="1"/>
</dbReference>
<dbReference type="InterPro" id="IPR000039">
    <property type="entry name" value="Ribosomal_eL18"/>
</dbReference>
<evidence type="ECO:0000256" key="4">
    <source>
        <dbReference type="SAM" id="MobiDB-lite"/>
    </source>
</evidence>
<evidence type="ECO:0000313" key="6">
    <source>
        <dbReference type="EMBL" id="CDI82997.1"/>
    </source>
</evidence>
<dbReference type="FunFam" id="3.100.10.10:FF:000001">
    <property type="entry name" value="60S ribosomal protein L18"/>
    <property type="match status" value="1"/>
</dbReference>
<dbReference type="PROSITE" id="PS01106">
    <property type="entry name" value="RIBOSOMAL_L18E"/>
    <property type="match status" value="1"/>
</dbReference>
<accession>U6GTU5</accession>
<proteinExistence type="inferred from homology"/>
<dbReference type="PANTHER" id="PTHR10934:SF2">
    <property type="entry name" value="LARGE RIBOSOMAL SUBUNIT PROTEIN EL18"/>
    <property type="match status" value="1"/>
</dbReference>
<evidence type="ECO:0000256" key="3">
    <source>
        <dbReference type="ARBA" id="ARBA00023274"/>
    </source>
</evidence>
<feature type="domain" description="Large ribosomal subunit protein uL15/eL18" evidence="5">
    <location>
        <begin position="2"/>
        <end position="186"/>
    </location>
</feature>
<keyword evidence="2 6" id="KW-0689">Ribosomal protein</keyword>
<dbReference type="InterPro" id="IPR021132">
    <property type="entry name" value="Ribosomal_eL18/eL18-A/B/_CS"/>
</dbReference>
<dbReference type="InterPro" id="IPR021131">
    <property type="entry name" value="Ribosomal_uL15/eL18"/>
</dbReference>
<keyword evidence="7" id="KW-1185">Reference proteome</keyword>
<reference evidence="6" key="1">
    <citation type="submission" date="2013-10" db="EMBL/GenBank/DDBJ databases">
        <title>Genomic analysis of the causative agents of coccidiosis in chickens.</title>
        <authorList>
            <person name="Reid A.J."/>
            <person name="Blake D."/>
            <person name="Billington K."/>
            <person name="Browne H."/>
            <person name="Dunn M."/>
            <person name="Hung S."/>
            <person name="Kawahara F."/>
            <person name="Miranda-Saavedra D."/>
            <person name="Mourier T."/>
            <person name="Nagra H."/>
            <person name="Otto T.D."/>
            <person name="Rawlings N."/>
            <person name="Sanchez A."/>
            <person name="Sanders M."/>
            <person name="Subramaniam C."/>
            <person name="Tay Y."/>
            <person name="Dear P."/>
            <person name="Doerig C."/>
            <person name="Gruber A."/>
            <person name="Parkinson J."/>
            <person name="Shirley M."/>
            <person name="Wan K.L."/>
            <person name="Berriman M."/>
            <person name="Tomley F."/>
            <person name="Pain A."/>
        </authorList>
    </citation>
    <scope>NUCLEOTIDE SEQUENCE [LARGE SCALE GENOMIC DNA]</scope>
    <source>
        <strain evidence="6">Houghton</strain>
    </source>
</reference>
<dbReference type="VEuPathDB" id="ToxoDB:EAH_00032130"/>
<name>U6GTU5_EIMAC</name>
<evidence type="ECO:0000256" key="1">
    <source>
        <dbReference type="ARBA" id="ARBA00006815"/>
    </source>
</evidence>
<dbReference type="GeneID" id="25271283"/>
<gene>
    <name evidence="6" type="ORF">EAH_00032130</name>
</gene>
<feature type="region of interest" description="Disordered" evidence="4">
    <location>
        <begin position="149"/>
        <end position="186"/>
    </location>
</feature>
<dbReference type="GO" id="GO:0006412">
    <property type="term" value="P:translation"/>
    <property type="evidence" value="ECO:0007669"/>
    <property type="project" value="InterPro"/>
</dbReference>
<dbReference type="GO" id="GO:0003735">
    <property type="term" value="F:structural constituent of ribosome"/>
    <property type="evidence" value="ECO:0007669"/>
    <property type="project" value="InterPro"/>
</dbReference>
<dbReference type="GO" id="GO:0003723">
    <property type="term" value="F:RNA binding"/>
    <property type="evidence" value="ECO:0007669"/>
    <property type="project" value="TreeGrafter"/>
</dbReference>
<dbReference type="EMBL" id="HG673023">
    <property type="protein sequence ID" value="CDI82997.1"/>
    <property type="molecule type" value="Genomic_DNA"/>
</dbReference>
<dbReference type="RefSeq" id="XP_013247796.1">
    <property type="nucleotide sequence ID" value="XM_013392342.1"/>
</dbReference>
<dbReference type="AlphaFoldDB" id="U6GTU5"/>
<dbReference type="Proteomes" id="UP000018050">
    <property type="component" value="Unassembled WGS sequence"/>
</dbReference>
<dbReference type="InterPro" id="IPR036227">
    <property type="entry name" value="Ribosomal_uL15/eL18_sf"/>
</dbReference>
<dbReference type="OMA" id="IDICHKN"/>
<dbReference type="PANTHER" id="PTHR10934">
    <property type="entry name" value="60S RIBOSOMAL PROTEIN L18"/>
    <property type="match status" value="1"/>
</dbReference>
<dbReference type="Gene3D" id="3.100.10.10">
    <property type="match status" value="1"/>
</dbReference>